<dbReference type="InterPro" id="IPR056302">
    <property type="entry name" value="CHD1-2/Hrp3_HTH"/>
</dbReference>
<dbReference type="Pfam" id="PF00271">
    <property type="entry name" value="Helicase_C"/>
    <property type="match status" value="1"/>
</dbReference>
<comment type="subcellular location">
    <subcellularLocation>
        <location evidence="1">Nucleus</location>
    </subcellularLocation>
</comment>
<dbReference type="SMART" id="SM00298">
    <property type="entry name" value="CHROMO"/>
    <property type="match status" value="2"/>
</dbReference>
<dbReference type="SMART" id="SM00487">
    <property type="entry name" value="DEXDc"/>
    <property type="match status" value="1"/>
</dbReference>
<dbReference type="Proteomes" id="UP000193067">
    <property type="component" value="Unassembled WGS sequence"/>
</dbReference>
<feature type="compositionally biased region" description="Acidic residues" evidence="9">
    <location>
        <begin position="1"/>
        <end position="10"/>
    </location>
</feature>
<dbReference type="GO" id="GO:0016887">
    <property type="term" value="F:ATP hydrolysis activity"/>
    <property type="evidence" value="ECO:0007669"/>
    <property type="project" value="TreeGrafter"/>
</dbReference>
<evidence type="ECO:0000256" key="9">
    <source>
        <dbReference type="SAM" id="MobiDB-lite"/>
    </source>
</evidence>
<feature type="region of interest" description="Disordered" evidence="9">
    <location>
        <begin position="1241"/>
        <end position="1318"/>
    </location>
</feature>
<dbReference type="OrthoDB" id="5857104at2759"/>
<dbReference type="Gene3D" id="3.40.50.10810">
    <property type="entry name" value="Tandem AAA-ATPase domain"/>
    <property type="match status" value="1"/>
</dbReference>
<dbReference type="Gene3D" id="1.10.10.60">
    <property type="entry name" value="Homeodomain-like"/>
    <property type="match status" value="1"/>
</dbReference>
<dbReference type="PROSITE" id="PS51194">
    <property type="entry name" value="HELICASE_CTER"/>
    <property type="match status" value="1"/>
</dbReference>
<feature type="compositionally biased region" description="Basic and acidic residues" evidence="9">
    <location>
        <begin position="959"/>
        <end position="979"/>
    </location>
</feature>
<keyword evidence="5" id="KW-0378">Hydrolase</keyword>
<dbReference type="STRING" id="1353009.A0A1Y2J0G1"/>
<keyword evidence="3" id="KW-0677">Repeat</keyword>
<dbReference type="SMART" id="SM00490">
    <property type="entry name" value="HELICc"/>
    <property type="match status" value="1"/>
</dbReference>
<dbReference type="GO" id="GO:0003682">
    <property type="term" value="F:chromatin binding"/>
    <property type="evidence" value="ECO:0007669"/>
    <property type="project" value="TreeGrafter"/>
</dbReference>
<evidence type="ECO:0000256" key="5">
    <source>
        <dbReference type="ARBA" id="ARBA00022801"/>
    </source>
</evidence>
<reference evidence="13 14" key="1">
    <citation type="journal article" date="2015" name="Biotechnol. Biofuels">
        <title>Enhanced degradation of softwood versus hardwood by the white-rot fungus Pycnoporus coccineus.</title>
        <authorList>
            <person name="Couturier M."/>
            <person name="Navarro D."/>
            <person name="Chevret D."/>
            <person name="Henrissat B."/>
            <person name="Piumi F."/>
            <person name="Ruiz-Duenas F.J."/>
            <person name="Martinez A.T."/>
            <person name="Grigoriev I.V."/>
            <person name="Riley R."/>
            <person name="Lipzen A."/>
            <person name="Berrin J.G."/>
            <person name="Master E.R."/>
            <person name="Rosso M.N."/>
        </authorList>
    </citation>
    <scope>NUCLEOTIDE SEQUENCE [LARGE SCALE GENOMIC DNA]</scope>
    <source>
        <strain evidence="13 14">BRFM310</strain>
    </source>
</reference>
<dbReference type="Pfam" id="PF00385">
    <property type="entry name" value="Chromo"/>
    <property type="match status" value="1"/>
</dbReference>
<evidence type="ECO:0000256" key="3">
    <source>
        <dbReference type="ARBA" id="ARBA00022737"/>
    </source>
</evidence>
<dbReference type="InterPro" id="IPR001650">
    <property type="entry name" value="Helicase_C-like"/>
</dbReference>
<keyword evidence="6" id="KW-0067">ATP-binding</keyword>
<dbReference type="Pfam" id="PF18196">
    <property type="entry name" value="Cdh1_DBD_1"/>
    <property type="match status" value="1"/>
</dbReference>
<protein>
    <recommendedName>
        <fullName evidence="15">Transcription regulator</fullName>
    </recommendedName>
</protein>
<dbReference type="Pfam" id="PF00176">
    <property type="entry name" value="SNF2-rel_dom"/>
    <property type="match status" value="1"/>
</dbReference>
<sequence length="1455" mass="164514">MLNGHDDDDPMASAALSPVAPLSNSDDSDNTMQVDSDIDVGRNPDADADGEYDDDDDPAAVHSAPQTSGASSSYHAKRVVKDEDDSGYEDEHEDPQDDDEEDASYADEEYGAAPKKKAPKKKKAPSKPRVAPRRQSIPDSDSDSDYGARSKKKKRTRSSNDEIRVSSRGVKIPNYVDDVQDFEDEEDAEAIGYAEAAAPLKEEDEIENVLGHCRLEGHEDDPEDDWYSNIRFHIKWKNFSHLHNTDEVYEFLKRFKGLKRVDNYIKAYKADQERLQNPHLSREDYETILLRRERDKEELELHKTVERVIAQRENNDGQVEYFCKWVGLNYDHCTWELQDEIRPIAKEQIDAFRKREAEAKFPFKSAVYSRHSRPAFEKIKEDPPYLTATGGQLKDFQLTGLNWLAYLWSQGENGILADEMGLGKTVQSVSFLSYLFHERRQYGPFLVIVPLSTITAWQSQFATWAPDLHVVTYIGGAAARSVARQYEFGPSTKKLKMNVLLTTYEITLRDVKELGEIKWQVLMVDEAHRLKNSESQLYEALSGFSAASKVLITGTPLQNNVKELISLMHFLMPDKFQLSNEFDLTDADHEVKIKELHKQLESLMLRRLKRDVLTSLPTKSERILRVEMSAMQTHFYKNILTKNFQALVKSANGNNNISLLNIAMELKKAANHPYLFDGAEVRTDNPEETLKGLVMSSGKMVLLDKLLARLRQDGHRVLIFSQMVRMLDILSDYMTMRGYQHQRLDGMVSSEMRKKSIAHFNAPGSPDFAFLLSTRAGGLGINLETADTVIIFDSDWNPQNDLQAMARAHRIGQKSHVSVYRFVSKDTMEEDVLERAKKKMVLEYAIINQMDTSQAHLSSKGGSKDPAKADGLSKDELHAVLKYGAQKIFDKDDSQQSKKLDEMDLDDILNRAEHHETVAAQGEGASLGGEGFLEQFANISDVKNDMNWEDIIPVEERQRFEREEDQRKAEELAAAETKDRKRSHAPVSYEGMDVEHSSSAPPAKKPRHPPPQRKTPSQKAMELKERDVRVLVRSMQKWGDIRQRYDIIVTEAKLTEKNRGMIQDTADDIIELCARAVEEANAEKRARIEAGETLTNAQKSKAVLVTYRGVNNINAETVLSRHRDLQILYKYLNPIPDDEQYNWQIPIENIRPTLNWSGRWGPQEDSMLLVGAYKYGFGNWEAMAKDPRLGLEGKFFLEEGKKGEDAASKPIPNAIHLVRRGDYLLGILREHDEKIRAIESTLTSRRQHSSKASLSPGPPPIASTSYASSIRKRAESEAVASVEEGSSKKRKRRPTPTFTDSSSSDECPSMDEAATKEELRPVKKQLKNLKLSGGDMPREDKVALLKESLAAIGKRIELVLQQKEAAGEDRDRWKRHLWTFVTLFWPKKVKAAKLEEIHTKMVSKENPRASSSDATSAAKKPRLSTSTPAGGRSGAAASSLPSASTTSSHTNGKYR</sequence>
<feature type="compositionally biased region" description="Acidic residues" evidence="9">
    <location>
        <begin position="46"/>
        <end position="58"/>
    </location>
</feature>
<dbReference type="FunFam" id="3.40.50.300:FF:000130">
    <property type="entry name" value="Chromodomain-helicase-DNA-binding protein 2 isoform 1"/>
    <property type="match status" value="1"/>
</dbReference>
<dbReference type="GO" id="GO:0042393">
    <property type="term" value="F:histone binding"/>
    <property type="evidence" value="ECO:0007669"/>
    <property type="project" value="TreeGrafter"/>
</dbReference>
<dbReference type="CDD" id="cd18659">
    <property type="entry name" value="CD2_tandem"/>
    <property type="match status" value="1"/>
</dbReference>
<feature type="compositionally biased region" description="Low complexity" evidence="9">
    <location>
        <begin position="1409"/>
        <end position="1455"/>
    </location>
</feature>
<feature type="compositionally biased region" description="Basic residues" evidence="9">
    <location>
        <begin position="114"/>
        <end position="132"/>
    </location>
</feature>
<feature type="region of interest" description="Disordered" evidence="9">
    <location>
        <begin position="1400"/>
        <end position="1455"/>
    </location>
</feature>
<dbReference type="GO" id="GO:0034728">
    <property type="term" value="P:nucleosome organization"/>
    <property type="evidence" value="ECO:0007669"/>
    <property type="project" value="TreeGrafter"/>
</dbReference>
<keyword evidence="4" id="KW-0547">Nucleotide-binding</keyword>
<dbReference type="InterPro" id="IPR016197">
    <property type="entry name" value="Chromo-like_dom_sf"/>
</dbReference>
<evidence type="ECO:0000256" key="7">
    <source>
        <dbReference type="ARBA" id="ARBA00023125"/>
    </source>
</evidence>
<evidence type="ECO:0000256" key="4">
    <source>
        <dbReference type="ARBA" id="ARBA00022741"/>
    </source>
</evidence>
<dbReference type="CDD" id="cd18793">
    <property type="entry name" value="SF2_C_SNF"/>
    <property type="match status" value="1"/>
</dbReference>
<dbReference type="InterPro" id="IPR000330">
    <property type="entry name" value="SNF2_N"/>
</dbReference>
<dbReference type="GO" id="GO:0005524">
    <property type="term" value="F:ATP binding"/>
    <property type="evidence" value="ECO:0007669"/>
    <property type="project" value="UniProtKB-KW"/>
</dbReference>
<dbReference type="InterPro" id="IPR023780">
    <property type="entry name" value="Chromo_domain"/>
</dbReference>
<comment type="similarity">
    <text evidence="2">Belongs to the SNF2/RAD54 helicase family.</text>
</comment>
<keyword evidence="7" id="KW-0238">DNA-binding</keyword>
<dbReference type="SUPFAM" id="SSF52540">
    <property type="entry name" value="P-loop containing nucleoside triphosphate hydrolases"/>
    <property type="match status" value="2"/>
</dbReference>
<dbReference type="EMBL" id="KZ084089">
    <property type="protein sequence ID" value="OSD06866.1"/>
    <property type="molecule type" value="Genomic_DNA"/>
</dbReference>
<dbReference type="GO" id="GO:0003677">
    <property type="term" value="F:DNA binding"/>
    <property type="evidence" value="ECO:0007669"/>
    <property type="project" value="UniProtKB-KW"/>
</dbReference>
<dbReference type="InterPro" id="IPR025260">
    <property type="entry name" value="CHD1-like_C"/>
</dbReference>
<dbReference type="InterPro" id="IPR000953">
    <property type="entry name" value="Chromo/chromo_shadow_dom"/>
</dbReference>
<evidence type="ECO:0000256" key="6">
    <source>
        <dbReference type="ARBA" id="ARBA00022840"/>
    </source>
</evidence>
<dbReference type="GO" id="GO:0005634">
    <property type="term" value="C:nucleus"/>
    <property type="evidence" value="ECO:0007669"/>
    <property type="project" value="UniProtKB-SubCell"/>
</dbReference>
<dbReference type="PROSITE" id="PS50013">
    <property type="entry name" value="CHROMO_2"/>
    <property type="match status" value="2"/>
</dbReference>
<feature type="region of interest" description="Disordered" evidence="9">
    <location>
        <begin position="959"/>
        <end position="1023"/>
    </location>
</feature>
<evidence type="ECO:0000259" key="12">
    <source>
        <dbReference type="PROSITE" id="PS51194"/>
    </source>
</evidence>
<keyword evidence="14" id="KW-1185">Reference proteome</keyword>
<feature type="compositionally biased region" description="Polar residues" evidence="9">
    <location>
        <begin position="64"/>
        <end position="74"/>
    </location>
</feature>
<gene>
    <name evidence="13" type="ORF">PYCCODRAFT_1359612</name>
</gene>
<evidence type="ECO:0000256" key="1">
    <source>
        <dbReference type="ARBA" id="ARBA00004123"/>
    </source>
</evidence>
<name>A0A1Y2J0G1_TRAC3</name>
<feature type="domain" description="Chromo" evidence="10">
    <location>
        <begin position="303"/>
        <end position="364"/>
    </location>
</feature>
<evidence type="ECO:0000256" key="2">
    <source>
        <dbReference type="ARBA" id="ARBA00007025"/>
    </source>
</evidence>
<evidence type="ECO:0000313" key="13">
    <source>
        <dbReference type="EMBL" id="OSD06866.1"/>
    </source>
</evidence>
<keyword evidence="8" id="KW-0539">Nucleus</keyword>
<feature type="domain" description="Helicase ATP-binding" evidence="11">
    <location>
        <begin position="405"/>
        <end position="574"/>
    </location>
</feature>
<dbReference type="Gene3D" id="6.10.140.1440">
    <property type="match status" value="1"/>
</dbReference>
<dbReference type="Gene3D" id="3.40.50.300">
    <property type="entry name" value="P-loop containing nucleotide triphosphate hydrolases"/>
    <property type="match status" value="1"/>
</dbReference>
<feature type="compositionally biased region" description="Acidic residues" evidence="9">
    <location>
        <begin position="82"/>
        <end position="110"/>
    </location>
</feature>
<feature type="domain" description="Chromo" evidence="10">
    <location>
        <begin position="204"/>
        <end position="276"/>
    </location>
</feature>
<feature type="compositionally biased region" description="Low complexity" evidence="9">
    <location>
        <begin position="12"/>
        <end position="25"/>
    </location>
</feature>
<dbReference type="InterPro" id="IPR049730">
    <property type="entry name" value="SNF2/RAD54-like_C"/>
</dbReference>
<dbReference type="PANTHER" id="PTHR45623:SF14">
    <property type="entry name" value="CHROMODOMAIN-HELICASE-DNA-BINDING PROTEIN 1"/>
    <property type="match status" value="1"/>
</dbReference>
<dbReference type="Gene3D" id="2.40.50.40">
    <property type="match status" value="2"/>
</dbReference>
<dbReference type="InterPro" id="IPR041150">
    <property type="entry name" value="Cdh1_DBD"/>
</dbReference>
<dbReference type="Pfam" id="PF13907">
    <property type="entry name" value="CHD1-like_C"/>
    <property type="match status" value="1"/>
</dbReference>
<organism evidence="13 14">
    <name type="scientific">Trametes coccinea (strain BRFM310)</name>
    <name type="common">Pycnoporus coccineus</name>
    <dbReference type="NCBI Taxonomy" id="1353009"/>
    <lineage>
        <taxon>Eukaryota</taxon>
        <taxon>Fungi</taxon>
        <taxon>Dikarya</taxon>
        <taxon>Basidiomycota</taxon>
        <taxon>Agaricomycotina</taxon>
        <taxon>Agaricomycetes</taxon>
        <taxon>Polyporales</taxon>
        <taxon>Polyporaceae</taxon>
        <taxon>Trametes</taxon>
    </lineage>
</organism>
<dbReference type="SUPFAM" id="SSF54160">
    <property type="entry name" value="Chromo domain-like"/>
    <property type="match status" value="2"/>
</dbReference>
<evidence type="ECO:0000259" key="10">
    <source>
        <dbReference type="PROSITE" id="PS50013"/>
    </source>
</evidence>
<evidence type="ECO:0000256" key="8">
    <source>
        <dbReference type="ARBA" id="ARBA00023242"/>
    </source>
</evidence>
<proteinExistence type="inferred from homology"/>
<evidence type="ECO:0008006" key="15">
    <source>
        <dbReference type="Google" id="ProtNLM"/>
    </source>
</evidence>
<accession>A0A1Y2J0G1</accession>
<dbReference type="GO" id="GO:0000785">
    <property type="term" value="C:chromatin"/>
    <property type="evidence" value="ECO:0007669"/>
    <property type="project" value="TreeGrafter"/>
</dbReference>
<feature type="domain" description="Helicase C-terminal" evidence="12">
    <location>
        <begin position="702"/>
        <end position="858"/>
    </location>
</feature>
<dbReference type="SMART" id="SM01176">
    <property type="entry name" value="DUF4208"/>
    <property type="match status" value="1"/>
</dbReference>
<dbReference type="Pfam" id="PF23588">
    <property type="entry name" value="HTH_CHD1_Hrp3"/>
    <property type="match status" value="1"/>
</dbReference>
<feature type="region of interest" description="Disordered" evidence="9">
    <location>
        <begin position="1"/>
        <end position="165"/>
    </location>
</feature>
<dbReference type="PANTHER" id="PTHR45623">
    <property type="entry name" value="CHROMODOMAIN-HELICASE-DNA-BINDING PROTEIN 3-RELATED-RELATED"/>
    <property type="match status" value="1"/>
</dbReference>
<dbReference type="GO" id="GO:0140658">
    <property type="term" value="F:ATP-dependent chromatin remodeler activity"/>
    <property type="evidence" value="ECO:0007669"/>
    <property type="project" value="TreeGrafter"/>
</dbReference>
<dbReference type="InterPro" id="IPR038718">
    <property type="entry name" value="SNF2-like_sf"/>
</dbReference>
<evidence type="ECO:0000313" key="14">
    <source>
        <dbReference type="Proteomes" id="UP000193067"/>
    </source>
</evidence>
<dbReference type="PROSITE" id="PS51192">
    <property type="entry name" value="HELICASE_ATP_BIND_1"/>
    <property type="match status" value="1"/>
</dbReference>
<evidence type="ECO:0000259" key="11">
    <source>
        <dbReference type="PROSITE" id="PS51192"/>
    </source>
</evidence>
<dbReference type="InterPro" id="IPR014001">
    <property type="entry name" value="Helicase_ATP-bd"/>
</dbReference>
<dbReference type="InterPro" id="IPR027417">
    <property type="entry name" value="P-loop_NTPase"/>
</dbReference>